<comment type="subcellular location">
    <subcellularLocation>
        <location evidence="1">Cell membrane</location>
        <topology evidence="1">Multi-pass membrane protein</topology>
    </subcellularLocation>
</comment>
<dbReference type="GO" id="GO:0022857">
    <property type="term" value="F:transmembrane transporter activity"/>
    <property type="evidence" value="ECO:0007669"/>
    <property type="project" value="InterPro"/>
</dbReference>
<feature type="transmembrane region" description="Helical" evidence="8">
    <location>
        <begin position="353"/>
        <end position="377"/>
    </location>
</feature>
<feature type="transmembrane region" description="Helical" evidence="8">
    <location>
        <begin position="12"/>
        <end position="31"/>
    </location>
</feature>
<dbReference type="FunFam" id="1.20.1250.20:FF:000218">
    <property type="entry name" value="facilitated trehalose transporter Tret1"/>
    <property type="match status" value="1"/>
</dbReference>
<dbReference type="InterPro" id="IPR050549">
    <property type="entry name" value="MFS_Trehalose_Transporter"/>
</dbReference>
<accession>A0A9P0FCF5</accession>
<dbReference type="Pfam" id="PF00083">
    <property type="entry name" value="Sugar_tr"/>
    <property type="match status" value="1"/>
</dbReference>
<dbReference type="PANTHER" id="PTHR48021">
    <property type="match status" value="1"/>
</dbReference>
<dbReference type="GO" id="GO:0005886">
    <property type="term" value="C:plasma membrane"/>
    <property type="evidence" value="ECO:0007669"/>
    <property type="project" value="UniProtKB-SubCell"/>
</dbReference>
<dbReference type="InterPro" id="IPR005828">
    <property type="entry name" value="MFS_sugar_transport-like"/>
</dbReference>
<evidence type="ECO:0000256" key="5">
    <source>
        <dbReference type="ARBA" id="ARBA00022692"/>
    </source>
</evidence>
<dbReference type="InterPro" id="IPR036259">
    <property type="entry name" value="MFS_trans_sf"/>
</dbReference>
<feature type="transmembrane region" description="Helical" evidence="8">
    <location>
        <begin position="87"/>
        <end position="109"/>
    </location>
</feature>
<feature type="transmembrane region" description="Helical" evidence="8">
    <location>
        <begin position="56"/>
        <end position="75"/>
    </location>
</feature>
<dbReference type="PROSITE" id="PS50850">
    <property type="entry name" value="MFS"/>
    <property type="match status" value="1"/>
</dbReference>
<protein>
    <recommendedName>
        <fullName evidence="9">Major facilitator superfamily (MFS) profile domain-containing protein</fullName>
    </recommendedName>
</protein>
<feature type="transmembrane region" description="Helical" evidence="8">
    <location>
        <begin position="319"/>
        <end position="341"/>
    </location>
</feature>
<evidence type="ECO:0000313" key="11">
    <source>
        <dbReference type="Proteomes" id="UP001154078"/>
    </source>
</evidence>
<dbReference type="EMBL" id="OV121133">
    <property type="protein sequence ID" value="CAH0550189.1"/>
    <property type="molecule type" value="Genomic_DNA"/>
</dbReference>
<organism evidence="10 11">
    <name type="scientific">Brassicogethes aeneus</name>
    <name type="common">Rape pollen beetle</name>
    <name type="synonym">Meligethes aeneus</name>
    <dbReference type="NCBI Taxonomy" id="1431903"/>
    <lineage>
        <taxon>Eukaryota</taxon>
        <taxon>Metazoa</taxon>
        <taxon>Ecdysozoa</taxon>
        <taxon>Arthropoda</taxon>
        <taxon>Hexapoda</taxon>
        <taxon>Insecta</taxon>
        <taxon>Pterygota</taxon>
        <taxon>Neoptera</taxon>
        <taxon>Endopterygota</taxon>
        <taxon>Coleoptera</taxon>
        <taxon>Polyphaga</taxon>
        <taxon>Cucujiformia</taxon>
        <taxon>Nitidulidae</taxon>
        <taxon>Meligethinae</taxon>
        <taxon>Brassicogethes</taxon>
    </lineage>
</organism>
<evidence type="ECO:0000256" key="7">
    <source>
        <dbReference type="ARBA" id="ARBA00023136"/>
    </source>
</evidence>
<evidence type="ECO:0000256" key="6">
    <source>
        <dbReference type="ARBA" id="ARBA00022989"/>
    </source>
</evidence>
<feature type="transmembrane region" description="Helical" evidence="8">
    <location>
        <begin position="115"/>
        <end position="136"/>
    </location>
</feature>
<feature type="transmembrane region" description="Helical" evidence="8">
    <location>
        <begin position="253"/>
        <end position="274"/>
    </location>
</feature>
<sequence length="476" mass="52045">MTVRMCGTKFIYLLVPIVNIVSISVGTSISWPSSQLPKLEDADESPLGRAITDNEASWITSLYTIGGIVGPLMFGYLNDLIGPKKTLIVLSVPFIGPYLVFAFANNIILYYVGRFVLGIGISSVYSICTLYVANIAENKNRGLLSSATMFFVALGSLFSYCIGPYTSSMVFNLILAVIPSVYLVLLIILAPESPRYLIKRGDIEGATKSLEIIHGYTDDRIKKEIEDIQNSAMEKKIEGGRITDLFSTKAARFAFFMGIFLTTTQQLSGFGVVLTYTSQIFDATKSKLTSSQSSIIVGVMQVLCAPIAPLFSDKFGRRIMMLFSLTGGIFSEILLATYFTLNDQGKNLDSVSWLPLFSMSLLMAAKYSGLANLPWAIIAEIYPSKLKSIGSSIINAFSNLVGFAALYFFNGLVDSIGLGGMFYLYSCLMAVATVILYTTLPETKGKSFEEIQDIISGHKKNSNNTGMENPAFSEKE</sequence>
<proteinExistence type="predicted"/>
<evidence type="ECO:0000259" key="9">
    <source>
        <dbReference type="PROSITE" id="PS50850"/>
    </source>
</evidence>
<dbReference type="OrthoDB" id="4142200at2759"/>
<keyword evidence="3" id="KW-1003">Cell membrane</keyword>
<feature type="domain" description="Major facilitator superfamily (MFS) profile" evidence="9">
    <location>
        <begin position="12"/>
        <end position="444"/>
    </location>
</feature>
<keyword evidence="4" id="KW-0762">Sugar transport</keyword>
<dbReference type="PANTHER" id="PTHR48021:SF47">
    <property type="entry name" value="GH17672P"/>
    <property type="match status" value="1"/>
</dbReference>
<keyword evidence="7 8" id="KW-0472">Membrane</keyword>
<evidence type="ECO:0000256" key="2">
    <source>
        <dbReference type="ARBA" id="ARBA00022448"/>
    </source>
</evidence>
<evidence type="ECO:0000313" key="10">
    <source>
        <dbReference type="EMBL" id="CAH0550189.1"/>
    </source>
</evidence>
<evidence type="ECO:0000256" key="8">
    <source>
        <dbReference type="SAM" id="Phobius"/>
    </source>
</evidence>
<evidence type="ECO:0000256" key="3">
    <source>
        <dbReference type="ARBA" id="ARBA00022475"/>
    </source>
</evidence>
<feature type="transmembrane region" description="Helical" evidence="8">
    <location>
        <begin position="389"/>
        <end position="409"/>
    </location>
</feature>
<keyword evidence="6 8" id="KW-1133">Transmembrane helix</keyword>
<reference evidence="10" key="1">
    <citation type="submission" date="2021-12" db="EMBL/GenBank/DDBJ databases">
        <authorList>
            <person name="King R."/>
        </authorList>
    </citation>
    <scope>NUCLEOTIDE SEQUENCE</scope>
</reference>
<feature type="transmembrane region" description="Helical" evidence="8">
    <location>
        <begin position="294"/>
        <end position="312"/>
    </location>
</feature>
<dbReference type="SUPFAM" id="SSF103473">
    <property type="entry name" value="MFS general substrate transporter"/>
    <property type="match status" value="1"/>
</dbReference>
<feature type="transmembrane region" description="Helical" evidence="8">
    <location>
        <begin position="169"/>
        <end position="190"/>
    </location>
</feature>
<dbReference type="AlphaFoldDB" id="A0A9P0FCF5"/>
<keyword evidence="5 8" id="KW-0812">Transmembrane</keyword>
<keyword evidence="2" id="KW-0813">Transport</keyword>
<feature type="transmembrane region" description="Helical" evidence="8">
    <location>
        <begin position="143"/>
        <end position="163"/>
    </location>
</feature>
<feature type="transmembrane region" description="Helical" evidence="8">
    <location>
        <begin position="421"/>
        <end position="440"/>
    </location>
</feature>
<keyword evidence="11" id="KW-1185">Reference proteome</keyword>
<evidence type="ECO:0000256" key="4">
    <source>
        <dbReference type="ARBA" id="ARBA00022597"/>
    </source>
</evidence>
<gene>
    <name evidence="10" type="ORF">MELIAE_LOCUS3068</name>
</gene>
<dbReference type="Gene3D" id="1.20.1250.20">
    <property type="entry name" value="MFS general substrate transporter like domains"/>
    <property type="match status" value="1"/>
</dbReference>
<dbReference type="Proteomes" id="UP001154078">
    <property type="component" value="Chromosome 2"/>
</dbReference>
<evidence type="ECO:0000256" key="1">
    <source>
        <dbReference type="ARBA" id="ARBA00004651"/>
    </source>
</evidence>
<name>A0A9P0FCF5_BRAAE</name>
<dbReference type="InterPro" id="IPR020846">
    <property type="entry name" value="MFS_dom"/>
</dbReference>